<feature type="domain" description="N-acetyltransferase" evidence="4">
    <location>
        <begin position="51"/>
        <end position="198"/>
    </location>
</feature>
<dbReference type="SUPFAM" id="SSF55729">
    <property type="entry name" value="Acyl-CoA N-acyltransferases (Nat)"/>
    <property type="match status" value="1"/>
</dbReference>
<dbReference type="STRING" id="78410.A0A0N8H768"/>
<evidence type="ECO:0000256" key="2">
    <source>
        <dbReference type="ARBA" id="ARBA00023315"/>
    </source>
</evidence>
<dbReference type="Pfam" id="PF13302">
    <property type="entry name" value="Acetyltransf_3"/>
    <property type="match status" value="1"/>
</dbReference>
<evidence type="ECO:0000313" key="5">
    <source>
        <dbReference type="EMBL" id="KPM40932.1"/>
    </source>
</evidence>
<evidence type="ECO:0000259" key="4">
    <source>
        <dbReference type="PROSITE" id="PS51186"/>
    </source>
</evidence>
<evidence type="ECO:0000256" key="3">
    <source>
        <dbReference type="ARBA" id="ARBA00038502"/>
    </source>
</evidence>
<evidence type="ECO:0000256" key="1">
    <source>
        <dbReference type="ARBA" id="ARBA00022679"/>
    </source>
</evidence>
<dbReference type="PANTHER" id="PTHR43792">
    <property type="entry name" value="GNAT FAMILY, PUTATIVE (AFU_ORTHOLOGUE AFUA_3G00765)-RELATED-RELATED"/>
    <property type="match status" value="1"/>
</dbReference>
<keyword evidence="6" id="KW-1185">Reference proteome</keyword>
<name>A0A0N8H768_9HYPO</name>
<reference evidence="5 6" key="1">
    <citation type="submission" date="2015-09" db="EMBL/GenBank/DDBJ databases">
        <title>Draft genome of a European isolate of the apple canker pathogen Neonectria ditissima.</title>
        <authorList>
            <person name="Gomez-Cortecero A."/>
            <person name="Harrison R.J."/>
            <person name="Armitage A.D."/>
        </authorList>
    </citation>
    <scope>NUCLEOTIDE SEQUENCE [LARGE SCALE GENOMIC DNA]</scope>
    <source>
        <strain evidence="5 6">R09/05</strain>
    </source>
</reference>
<proteinExistence type="inferred from homology"/>
<keyword evidence="1" id="KW-0808">Transferase</keyword>
<dbReference type="OrthoDB" id="630895at2759"/>
<dbReference type="Gene3D" id="3.40.630.30">
    <property type="match status" value="1"/>
</dbReference>
<dbReference type="GO" id="GO:0016747">
    <property type="term" value="F:acyltransferase activity, transferring groups other than amino-acyl groups"/>
    <property type="evidence" value="ECO:0007669"/>
    <property type="project" value="InterPro"/>
</dbReference>
<organism evidence="5 6">
    <name type="scientific">Neonectria ditissima</name>
    <dbReference type="NCBI Taxonomy" id="78410"/>
    <lineage>
        <taxon>Eukaryota</taxon>
        <taxon>Fungi</taxon>
        <taxon>Dikarya</taxon>
        <taxon>Ascomycota</taxon>
        <taxon>Pezizomycotina</taxon>
        <taxon>Sordariomycetes</taxon>
        <taxon>Hypocreomycetidae</taxon>
        <taxon>Hypocreales</taxon>
        <taxon>Nectriaceae</taxon>
        <taxon>Neonectria</taxon>
    </lineage>
</organism>
<comment type="similarity">
    <text evidence="3">Belongs to the acetyltransferase family. RimJ subfamily.</text>
</comment>
<gene>
    <name evidence="5" type="ORF">AK830_g5595</name>
</gene>
<keyword evidence="2" id="KW-0012">Acyltransferase</keyword>
<evidence type="ECO:0000313" key="6">
    <source>
        <dbReference type="Proteomes" id="UP000050424"/>
    </source>
</evidence>
<dbReference type="Proteomes" id="UP000050424">
    <property type="component" value="Unassembled WGS sequence"/>
</dbReference>
<dbReference type="AlphaFoldDB" id="A0A0N8H768"/>
<dbReference type="InterPro" id="IPR051531">
    <property type="entry name" value="N-acetyltransferase"/>
</dbReference>
<dbReference type="InterPro" id="IPR016181">
    <property type="entry name" value="Acyl_CoA_acyltransferase"/>
</dbReference>
<comment type="caution">
    <text evidence="5">The sequence shown here is derived from an EMBL/GenBank/DDBJ whole genome shotgun (WGS) entry which is preliminary data.</text>
</comment>
<dbReference type="PANTHER" id="PTHR43792:SF8">
    <property type="entry name" value="[RIBOSOMAL PROTEIN US5]-ALANINE N-ACETYLTRANSFERASE"/>
    <property type="match status" value="1"/>
</dbReference>
<accession>A0A0N8H768</accession>
<dbReference type="EMBL" id="LKCW01000073">
    <property type="protein sequence ID" value="KPM40932.1"/>
    <property type="molecule type" value="Genomic_DNA"/>
</dbReference>
<sequence length="205" mass="22271">MASSEILTSPSPPSEEPGTVLFETERLIIRRYVLADAPFTSAAGNHPSVTVNMRNRFPSPYTLADAEEFLSVACKPTGTSYPGDSGIFLKSDGGGGGEPVFIGGLGVIPGKDVYYKSWEIGYWLTPSAAGHGYATEAARGLTRWLFATWPGLNRLEASAFGRNLASQNVLKKVGFREEGRKRCAIEKKCEVLDEVFFGLLRTDLE</sequence>
<protein>
    <recommendedName>
        <fullName evidence="4">N-acetyltransferase domain-containing protein</fullName>
    </recommendedName>
</protein>
<dbReference type="InterPro" id="IPR000182">
    <property type="entry name" value="GNAT_dom"/>
</dbReference>
<dbReference type="PROSITE" id="PS51186">
    <property type="entry name" value="GNAT"/>
    <property type="match status" value="1"/>
</dbReference>